<keyword evidence="2" id="KW-0472">Membrane</keyword>
<feature type="compositionally biased region" description="Low complexity" evidence="1">
    <location>
        <begin position="16"/>
        <end position="35"/>
    </location>
</feature>
<protein>
    <recommendedName>
        <fullName evidence="3">Low molecular weight protein antigen 6 PH domain-containing protein</fullName>
    </recommendedName>
</protein>
<reference evidence="4" key="1">
    <citation type="submission" date="2021-12" db="EMBL/GenBank/DDBJ databases">
        <title>Draft genome sequence of Corynebacterium ammoniagenes strain T-723.</title>
        <authorList>
            <person name="Matsuzawa M."/>
            <person name="Hiratani M."/>
            <person name="Abe I."/>
            <person name="Tsuji Y."/>
            <person name="Nakamura J."/>
        </authorList>
    </citation>
    <scope>NUCLEOTIDE SEQUENCE</scope>
    <source>
        <strain evidence="4">T-723</strain>
    </source>
</reference>
<accession>A0AAV5GBL3</accession>
<feature type="region of interest" description="Disordered" evidence="1">
    <location>
        <begin position="1"/>
        <end position="38"/>
    </location>
</feature>
<dbReference type="InterPro" id="IPR019692">
    <property type="entry name" value="CFP-6_PH"/>
</dbReference>
<dbReference type="AlphaFoldDB" id="A0AAV5GBL3"/>
<dbReference type="EMBL" id="BQKK01000002">
    <property type="protein sequence ID" value="GJN42901.1"/>
    <property type="molecule type" value="Genomic_DNA"/>
</dbReference>
<gene>
    <name evidence="4" type="ORF">CAT723_13800</name>
</gene>
<comment type="caution">
    <text evidence="4">The sequence shown here is derived from an EMBL/GenBank/DDBJ whole genome shotgun (WGS) entry which is preliminary data.</text>
</comment>
<feature type="region of interest" description="Disordered" evidence="1">
    <location>
        <begin position="184"/>
        <end position="225"/>
    </location>
</feature>
<evidence type="ECO:0000313" key="5">
    <source>
        <dbReference type="Proteomes" id="UP001054925"/>
    </source>
</evidence>
<dbReference type="Proteomes" id="UP001054925">
    <property type="component" value="Unassembled WGS sequence"/>
</dbReference>
<evidence type="ECO:0000259" key="3">
    <source>
        <dbReference type="Pfam" id="PF10756"/>
    </source>
</evidence>
<dbReference type="RefSeq" id="WP_168938933.1">
    <property type="nucleotide sequence ID" value="NZ_BQKK01000002.1"/>
</dbReference>
<evidence type="ECO:0000256" key="1">
    <source>
        <dbReference type="SAM" id="MobiDB-lite"/>
    </source>
</evidence>
<feature type="transmembrane region" description="Helical" evidence="2">
    <location>
        <begin position="48"/>
        <end position="81"/>
    </location>
</feature>
<feature type="compositionally biased region" description="Basic and acidic residues" evidence="1">
    <location>
        <begin position="214"/>
        <end position="225"/>
    </location>
</feature>
<name>A0AAV5GBL3_CORAM</name>
<evidence type="ECO:0000313" key="4">
    <source>
        <dbReference type="EMBL" id="GJN42901.1"/>
    </source>
</evidence>
<feature type="domain" description="Low molecular weight protein antigen 6 PH" evidence="3">
    <location>
        <begin position="85"/>
        <end position="156"/>
    </location>
</feature>
<keyword evidence="2" id="KW-0812">Transmembrane</keyword>
<feature type="compositionally biased region" description="Low complexity" evidence="1">
    <location>
        <begin position="186"/>
        <end position="195"/>
    </location>
</feature>
<feature type="compositionally biased region" description="Polar residues" evidence="1">
    <location>
        <begin position="196"/>
        <end position="213"/>
    </location>
</feature>
<evidence type="ECO:0000256" key="2">
    <source>
        <dbReference type="SAM" id="Phobius"/>
    </source>
</evidence>
<keyword evidence="2" id="KW-1133">Transmembrane helix</keyword>
<proteinExistence type="predicted"/>
<organism evidence="4 5">
    <name type="scientific">Corynebacterium ammoniagenes</name>
    <name type="common">Brevibacterium ammoniagenes</name>
    <dbReference type="NCBI Taxonomy" id="1697"/>
    <lineage>
        <taxon>Bacteria</taxon>
        <taxon>Bacillati</taxon>
        <taxon>Actinomycetota</taxon>
        <taxon>Actinomycetes</taxon>
        <taxon>Mycobacteriales</taxon>
        <taxon>Corynebacteriaceae</taxon>
        <taxon>Corynebacterium</taxon>
    </lineage>
</organism>
<sequence>MTDPVPADNSADNAENTSSANPAATDAATTTAAPTGKTQDFVPERTHVFAIAIMAMVCVIMAGWSPLLLGWTVLIPLLWIYWVLRSKTTVGDNGIAIRYAFRGGQKISWDDFEGIGFQRSKAFASTKSGAKHVLPGVTFNSLPELFDASRGRIPDALSEGKAAADEKVVIVHRDGQQILMDKEEFAQYQAAQQAQDVSQNGNNNPPHETPPSTERTKNRRNDGVE</sequence>
<dbReference type="Pfam" id="PF10756">
    <property type="entry name" value="bPH_6"/>
    <property type="match status" value="1"/>
</dbReference>